<keyword evidence="2" id="KW-1185">Reference proteome</keyword>
<sequence>MNSDGYGALIAVIGPVEPALLAAWTRHYRQLGIERFHVAFHFPEHVPDAWRHQLVAAGHELGVIPATVSTGPWHEHTNTELRDALREQAG</sequence>
<dbReference type="AlphaFoldDB" id="A0A3A9ZUX9"/>
<dbReference type="EMBL" id="RBAM01000170">
    <property type="protein sequence ID" value="RKN51951.1"/>
    <property type="molecule type" value="Genomic_DNA"/>
</dbReference>
<reference evidence="1 2" key="1">
    <citation type="journal article" date="2015" name="Antonie Van Leeuwenhoek">
        <title>Streptomyces klenkii sp. nov., isolated from deep marine sediment.</title>
        <authorList>
            <person name="Veyisoglu A."/>
            <person name="Sahin N."/>
        </authorList>
    </citation>
    <scope>NUCLEOTIDE SEQUENCE [LARGE SCALE GENOMIC DNA]</scope>
    <source>
        <strain evidence="1 2">KCTC 29202</strain>
    </source>
</reference>
<gene>
    <name evidence="1" type="ORF">D7231_35540</name>
</gene>
<evidence type="ECO:0000313" key="2">
    <source>
        <dbReference type="Proteomes" id="UP000270343"/>
    </source>
</evidence>
<organism evidence="1 2">
    <name type="scientific">Streptomyces klenkii</name>
    <dbReference type="NCBI Taxonomy" id="1420899"/>
    <lineage>
        <taxon>Bacteria</taxon>
        <taxon>Bacillati</taxon>
        <taxon>Actinomycetota</taxon>
        <taxon>Actinomycetes</taxon>
        <taxon>Kitasatosporales</taxon>
        <taxon>Streptomycetaceae</taxon>
        <taxon>Streptomyces</taxon>
    </lineage>
</organism>
<dbReference type="Proteomes" id="UP000270343">
    <property type="component" value="Unassembled WGS sequence"/>
</dbReference>
<feature type="non-terminal residue" evidence="1">
    <location>
        <position position="90"/>
    </location>
</feature>
<protein>
    <submittedName>
        <fullName evidence="1">Uncharacterized protein</fullName>
    </submittedName>
</protein>
<comment type="caution">
    <text evidence="1">The sequence shown here is derived from an EMBL/GenBank/DDBJ whole genome shotgun (WGS) entry which is preliminary data.</text>
</comment>
<accession>A0A3A9ZUX9</accession>
<evidence type="ECO:0000313" key="1">
    <source>
        <dbReference type="EMBL" id="RKN51951.1"/>
    </source>
</evidence>
<name>A0A3A9ZUX9_9ACTN</name>
<proteinExistence type="predicted"/>